<dbReference type="Pfam" id="PF09346">
    <property type="entry name" value="SMI1_KNR4"/>
    <property type="match status" value="1"/>
</dbReference>
<evidence type="ECO:0000259" key="2">
    <source>
        <dbReference type="SMART" id="SM00860"/>
    </source>
</evidence>
<dbReference type="InterPro" id="IPR018958">
    <property type="entry name" value="Knr4/Smi1-like_dom"/>
</dbReference>
<evidence type="ECO:0000313" key="3">
    <source>
        <dbReference type="EMBL" id="MBD8015128.1"/>
    </source>
</evidence>
<evidence type="ECO:0000313" key="4">
    <source>
        <dbReference type="Proteomes" id="UP000658980"/>
    </source>
</evidence>
<dbReference type="SMART" id="SM00860">
    <property type="entry name" value="SMI1_KNR4"/>
    <property type="match status" value="1"/>
</dbReference>
<organism evidence="3 4">
    <name type="scientific">Planococcus wigleyi</name>
    <dbReference type="NCBI Taxonomy" id="2762216"/>
    <lineage>
        <taxon>Bacteria</taxon>
        <taxon>Bacillati</taxon>
        <taxon>Bacillota</taxon>
        <taxon>Bacilli</taxon>
        <taxon>Bacillales</taxon>
        <taxon>Caryophanaceae</taxon>
        <taxon>Planococcus</taxon>
    </lineage>
</organism>
<dbReference type="InterPro" id="IPR037883">
    <property type="entry name" value="Knr4/Smi1-like_sf"/>
</dbReference>
<name>A0ABR8WDL5_9BACL</name>
<keyword evidence="1" id="KW-0175">Coiled coil</keyword>
<dbReference type="RefSeq" id="WP_191715325.1">
    <property type="nucleotide sequence ID" value="NZ_JACSPU010000003.1"/>
</dbReference>
<dbReference type="Proteomes" id="UP000658980">
    <property type="component" value="Unassembled WGS sequence"/>
</dbReference>
<accession>A0ABR8WDL5</accession>
<feature type="coiled-coil region" evidence="1">
    <location>
        <begin position="1"/>
        <end position="28"/>
    </location>
</feature>
<keyword evidence="4" id="KW-1185">Reference proteome</keyword>
<dbReference type="SUPFAM" id="SSF160631">
    <property type="entry name" value="SMI1/KNR4-like"/>
    <property type="match status" value="1"/>
</dbReference>
<dbReference type="EMBL" id="JACSPU010000003">
    <property type="protein sequence ID" value="MBD8015128.1"/>
    <property type="molecule type" value="Genomic_DNA"/>
</dbReference>
<gene>
    <name evidence="3" type="ORF">H9630_09880</name>
</gene>
<sequence>MSKLTSAISNLKKRLDKDEALLVQQENGYLEKVYVKLNAPATKKEIEHFPFKLPQDYEEFLRLHHGGRLFFTKDGGNNGIELYMIEQILEHRSYYADDFPENWYPVAMGYDGSFLIITDQHIEGGYLSWYETGNDFDDDISIGMTFEDWLEKLIIAQGSKFWEWDVRRPTGI</sequence>
<feature type="domain" description="Knr4/Smi1-like" evidence="2">
    <location>
        <begin position="40"/>
        <end position="152"/>
    </location>
</feature>
<comment type="caution">
    <text evidence="3">The sequence shown here is derived from an EMBL/GenBank/DDBJ whole genome shotgun (WGS) entry which is preliminary data.</text>
</comment>
<proteinExistence type="predicted"/>
<protein>
    <submittedName>
        <fullName evidence="3">SMI1/KNR4 family protein</fullName>
    </submittedName>
</protein>
<evidence type="ECO:0000256" key="1">
    <source>
        <dbReference type="SAM" id="Coils"/>
    </source>
</evidence>
<reference evidence="3 4" key="1">
    <citation type="submission" date="2020-08" db="EMBL/GenBank/DDBJ databases">
        <title>A Genomic Blueprint of the Chicken Gut Microbiome.</title>
        <authorList>
            <person name="Gilroy R."/>
            <person name="Ravi A."/>
            <person name="Getino M."/>
            <person name="Pursley I."/>
            <person name="Horton D.L."/>
            <person name="Alikhan N.-F."/>
            <person name="Baker D."/>
            <person name="Gharbi K."/>
            <person name="Hall N."/>
            <person name="Watson M."/>
            <person name="Adriaenssens E.M."/>
            <person name="Foster-Nyarko E."/>
            <person name="Jarju S."/>
            <person name="Secka A."/>
            <person name="Antonio M."/>
            <person name="Oren A."/>
            <person name="Chaudhuri R."/>
            <person name="La Ragione R.M."/>
            <person name="Hildebrand F."/>
            <person name="Pallen M.J."/>
        </authorList>
    </citation>
    <scope>NUCLEOTIDE SEQUENCE [LARGE SCALE GENOMIC DNA]</scope>
    <source>
        <strain evidence="3 4">Sa1BUA13</strain>
    </source>
</reference>
<dbReference type="Gene3D" id="3.40.1580.10">
    <property type="entry name" value="SMI1/KNR4-like"/>
    <property type="match status" value="1"/>
</dbReference>